<dbReference type="InterPro" id="IPR008271">
    <property type="entry name" value="Ser/Thr_kinase_AS"/>
</dbReference>
<evidence type="ECO:0000256" key="3">
    <source>
        <dbReference type="ARBA" id="ARBA00022544"/>
    </source>
</evidence>
<comment type="catalytic activity">
    <reaction evidence="9">
        <text>L-threonyl-[protein] + ATP = O-phospho-L-threonyl-[protein] + ADP + H(+)</text>
        <dbReference type="Rhea" id="RHEA:46608"/>
        <dbReference type="Rhea" id="RHEA-COMP:11060"/>
        <dbReference type="Rhea" id="RHEA-COMP:11605"/>
        <dbReference type="ChEBI" id="CHEBI:15378"/>
        <dbReference type="ChEBI" id="CHEBI:30013"/>
        <dbReference type="ChEBI" id="CHEBI:30616"/>
        <dbReference type="ChEBI" id="CHEBI:61977"/>
        <dbReference type="ChEBI" id="CHEBI:456216"/>
        <dbReference type="EC" id="2.7.11.1"/>
    </reaction>
</comment>
<dbReference type="CDD" id="cd06577">
    <property type="entry name" value="PASTA_pknB"/>
    <property type="match status" value="3"/>
</dbReference>
<feature type="transmembrane region" description="Helical" evidence="15">
    <location>
        <begin position="348"/>
        <end position="370"/>
    </location>
</feature>
<gene>
    <name evidence="18" type="ORF">CD039_03335</name>
</gene>
<keyword evidence="15" id="KW-1133">Transmembrane helix</keyword>
<dbReference type="RefSeq" id="WP_103371118.1">
    <property type="nucleotide sequence ID" value="NZ_CBCRVO010000001.1"/>
</dbReference>
<keyword evidence="3" id="KW-0309">Germination</keyword>
<keyword evidence="7 13" id="KW-0067">ATP-binding</keyword>
<keyword evidence="15" id="KW-0812">Transmembrane</keyword>
<evidence type="ECO:0000256" key="6">
    <source>
        <dbReference type="ARBA" id="ARBA00022777"/>
    </source>
</evidence>
<dbReference type="Pfam" id="PF03793">
    <property type="entry name" value="PASTA"/>
    <property type="match status" value="3"/>
</dbReference>
<dbReference type="FunFam" id="1.10.510.10:FF:000021">
    <property type="entry name" value="Serine/threonine protein kinase"/>
    <property type="match status" value="1"/>
</dbReference>
<dbReference type="Gene3D" id="3.30.200.20">
    <property type="entry name" value="Phosphorylase Kinase, domain 1"/>
    <property type="match status" value="1"/>
</dbReference>
<evidence type="ECO:0000256" key="10">
    <source>
        <dbReference type="ARBA" id="ARBA00048679"/>
    </source>
</evidence>
<dbReference type="Gene3D" id="3.30.10.20">
    <property type="match status" value="3"/>
</dbReference>
<evidence type="ECO:0000256" key="15">
    <source>
        <dbReference type="SAM" id="Phobius"/>
    </source>
</evidence>
<evidence type="ECO:0000256" key="5">
    <source>
        <dbReference type="ARBA" id="ARBA00022741"/>
    </source>
</evidence>
<evidence type="ECO:0000256" key="9">
    <source>
        <dbReference type="ARBA" id="ARBA00047899"/>
    </source>
</evidence>
<evidence type="ECO:0000256" key="1">
    <source>
        <dbReference type="ARBA" id="ARBA00012513"/>
    </source>
</evidence>
<dbReference type="OrthoDB" id="9788659at2"/>
<keyword evidence="15" id="KW-0472">Membrane</keyword>
<sequence>MIGQVISDRYRVVRKLGGGGMSTVYLAEDTILQRQVAVKAVTVPSGEKDATLQRFNREVHNLTQLSHENIVNVYDVTEDDYDHFFIVMEYINGPTLNEYIEQHQPLDVETAINFTEQIINGIEHAHEHRIVHRDVKPQNVLVCEDYTLKVLDFGIAKALSETTMTHTNSVLGTVQYLSPEQARGENTDKTTDVYSIGIVLYELLMGEPPFKGETAISVAIQHIQSAIPNITETRQDVPQALSNVVLKATEKDRHDRYQDVSEMRSDLQTALDSDHQDDAVYHTDNTQTKTVPLNTGYVNETLSQQTTQIPNTSQASQGSDAVNHQQFQSDEGQFHAVPTKKRSKKKKFFLGFIFLLLVVALVSFAGWGMFGKKYSEAPDVSGHTMTEAKQLLKKHKLKVGKVDHAYSDKYDEDKVISSSPKIGSRVKQGSKVNLTVSKGPEMAEMPNLYNMSKASAVETLNKLGITHIDFDTAYTKSNVPKGHIESQSVEPGKKIKIHNTEIKLTESLGYKQVKVGDYEGKSVAEATEALEEKGFNVAVSKRYSKKVEKDHVISQTPKNKKVNEGSTVTLVASLGEQPKSKDEDDEDQDDQDDQDDEKKDKDKDKGDGDDARDKRDKAQSSDSDAHHSTTKEYEAKEEVPYSGKKGKSQKVQIFRRDQNSGGNTPYQTYLITSDQEVVIPLEIQQGRDAGYTIRVDGRIVADKDIDYDDID</sequence>
<evidence type="ECO:0000259" key="17">
    <source>
        <dbReference type="PROSITE" id="PS51178"/>
    </source>
</evidence>
<dbReference type="Gene3D" id="1.10.510.10">
    <property type="entry name" value="Transferase(Phosphotransferase) domain 1"/>
    <property type="match status" value="1"/>
</dbReference>
<feature type="domain" description="PASTA" evidence="17">
    <location>
        <begin position="509"/>
        <end position="574"/>
    </location>
</feature>
<dbReference type="EC" id="2.7.11.1" evidence="1"/>
<feature type="compositionally biased region" description="Acidic residues" evidence="14">
    <location>
        <begin position="583"/>
        <end position="595"/>
    </location>
</feature>
<evidence type="ECO:0000256" key="11">
    <source>
        <dbReference type="ARBA" id="ARBA00060432"/>
    </source>
</evidence>
<dbReference type="GO" id="GO:0071224">
    <property type="term" value="P:cellular response to peptidoglycan"/>
    <property type="evidence" value="ECO:0007669"/>
    <property type="project" value="UniProtKB-ARBA"/>
</dbReference>
<dbReference type="PROSITE" id="PS51178">
    <property type="entry name" value="PASTA"/>
    <property type="match status" value="3"/>
</dbReference>
<dbReference type="InterPro" id="IPR000719">
    <property type="entry name" value="Prot_kinase_dom"/>
</dbReference>
<feature type="binding site" evidence="13">
    <location>
        <position position="39"/>
    </location>
    <ligand>
        <name>ATP</name>
        <dbReference type="ChEBI" id="CHEBI:30616"/>
    </ligand>
</feature>
<keyword evidence="19" id="KW-1185">Reference proteome</keyword>
<evidence type="ECO:0000256" key="12">
    <source>
        <dbReference type="ARBA" id="ARBA00070041"/>
    </source>
</evidence>
<keyword evidence="8" id="KW-0735">Signal-anchor</keyword>
<dbReference type="PROSITE" id="PS00108">
    <property type="entry name" value="PROTEIN_KINASE_ST"/>
    <property type="match status" value="1"/>
</dbReference>
<keyword evidence="6 18" id="KW-0418">Kinase</keyword>
<dbReference type="GO" id="GO:0005524">
    <property type="term" value="F:ATP binding"/>
    <property type="evidence" value="ECO:0007669"/>
    <property type="project" value="UniProtKB-UniRule"/>
</dbReference>
<dbReference type="Proteomes" id="UP000242712">
    <property type="component" value="Unassembled WGS sequence"/>
</dbReference>
<evidence type="ECO:0000256" key="2">
    <source>
        <dbReference type="ARBA" id="ARBA00022527"/>
    </source>
</evidence>
<dbReference type="NCBIfam" id="NF033483">
    <property type="entry name" value="PknB_PASTA_kin"/>
    <property type="match status" value="1"/>
</dbReference>
<dbReference type="FunFam" id="3.30.200.20:FF:000035">
    <property type="entry name" value="Serine/threonine protein kinase Stk1"/>
    <property type="match status" value="1"/>
</dbReference>
<dbReference type="GO" id="GO:0004674">
    <property type="term" value="F:protein serine/threonine kinase activity"/>
    <property type="evidence" value="ECO:0007669"/>
    <property type="project" value="UniProtKB-KW"/>
</dbReference>
<evidence type="ECO:0000313" key="18">
    <source>
        <dbReference type="EMBL" id="POA09792.1"/>
    </source>
</evidence>
<evidence type="ECO:0000256" key="13">
    <source>
        <dbReference type="PROSITE-ProRule" id="PRU10141"/>
    </source>
</evidence>
<dbReference type="AlphaFoldDB" id="A0A2K4FEM1"/>
<evidence type="ECO:0000256" key="4">
    <source>
        <dbReference type="ARBA" id="ARBA00022679"/>
    </source>
</evidence>
<evidence type="ECO:0000313" key="19">
    <source>
        <dbReference type="Proteomes" id="UP000242712"/>
    </source>
</evidence>
<dbReference type="EMBL" id="PPPX01000001">
    <property type="protein sequence ID" value="POA09792.1"/>
    <property type="molecule type" value="Genomic_DNA"/>
</dbReference>
<feature type="region of interest" description="Disordered" evidence="14">
    <location>
        <begin position="546"/>
        <end position="651"/>
    </location>
</feature>
<dbReference type="PANTHER" id="PTHR43289:SF34">
    <property type="entry name" value="SERINE_THREONINE-PROTEIN KINASE YBDM-RELATED"/>
    <property type="match status" value="1"/>
</dbReference>
<feature type="domain" description="Protein kinase" evidence="16">
    <location>
        <begin position="10"/>
        <end position="271"/>
    </location>
</feature>
<accession>A0A2K4FEM1</accession>
<keyword evidence="2 18" id="KW-0723">Serine/threonine-protein kinase</keyword>
<comment type="catalytic activity">
    <reaction evidence="10">
        <text>L-seryl-[protein] + ATP = O-phospho-L-seryl-[protein] + ADP + H(+)</text>
        <dbReference type="Rhea" id="RHEA:17989"/>
        <dbReference type="Rhea" id="RHEA-COMP:9863"/>
        <dbReference type="Rhea" id="RHEA-COMP:11604"/>
        <dbReference type="ChEBI" id="CHEBI:15378"/>
        <dbReference type="ChEBI" id="CHEBI:29999"/>
        <dbReference type="ChEBI" id="CHEBI:30616"/>
        <dbReference type="ChEBI" id="CHEBI:83421"/>
        <dbReference type="ChEBI" id="CHEBI:456216"/>
        <dbReference type="EC" id="2.7.11.1"/>
    </reaction>
</comment>
<evidence type="ECO:0000256" key="7">
    <source>
        <dbReference type="ARBA" id="ARBA00022840"/>
    </source>
</evidence>
<feature type="domain" description="PASTA" evidence="17">
    <location>
        <begin position="439"/>
        <end position="508"/>
    </location>
</feature>
<dbReference type="CDD" id="cd14014">
    <property type="entry name" value="STKc_PknB_like"/>
    <property type="match status" value="1"/>
</dbReference>
<reference evidence="18 19" key="1">
    <citation type="submission" date="2017-08" db="EMBL/GenBank/DDBJ databases">
        <title>Draft genome sequences of 64 type strains of genus Staph aureus.</title>
        <authorList>
            <person name="Cole K."/>
            <person name="Golubchik T."/>
            <person name="Russell J."/>
            <person name="Foster D."/>
            <person name="Llewelyn M."/>
            <person name="Wilson D."/>
            <person name="Crook D."/>
            <person name="Paul J."/>
        </authorList>
    </citation>
    <scope>NUCLEOTIDE SEQUENCE [LARGE SCALE GENOMIC DNA]</scope>
    <source>
        <strain evidence="18 19">DSM 29875</strain>
    </source>
</reference>
<dbReference type="SMART" id="SM00740">
    <property type="entry name" value="PASTA"/>
    <property type="match status" value="3"/>
</dbReference>
<dbReference type="Gene3D" id="2.60.40.2560">
    <property type="match status" value="1"/>
</dbReference>
<dbReference type="PROSITE" id="PS00107">
    <property type="entry name" value="PROTEIN_KINASE_ATP"/>
    <property type="match status" value="1"/>
</dbReference>
<proteinExistence type="predicted"/>
<dbReference type="PROSITE" id="PS50011">
    <property type="entry name" value="PROTEIN_KINASE_DOM"/>
    <property type="match status" value="1"/>
</dbReference>
<feature type="domain" description="PASTA" evidence="17">
    <location>
        <begin position="371"/>
        <end position="438"/>
    </location>
</feature>
<dbReference type="InterPro" id="IPR005543">
    <property type="entry name" value="PASTA_dom"/>
</dbReference>
<evidence type="ECO:0000256" key="14">
    <source>
        <dbReference type="SAM" id="MobiDB-lite"/>
    </source>
</evidence>
<dbReference type="SMART" id="SM00220">
    <property type="entry name" value="S_TKc"/>
    <property type="match status" value="1"/>
</dbReference>
<dbReference type="Pfam" id="PF00069">
    <property type="entry name" value="Pkinase"/>
    <property type="match status" value="1"/>
</dbReference>
<dbReference type="InterPro" id="IPR017441">
    <property type="entry name" value="Protein_kinase_ATP_BS"/>
</dbReference>
<organism evidence="18 19">
    <name type="scientific">Staphylococcus argensis</name>
    <dbReference type="NCBI Taxonomy" id="1607738"/>
    <lineage>
        <taxon>Bacteria</taxon>
        <taxon>Bacillati</taxon>
        <taxon>Bacillota</taxon>
        <taxon>Bacilli</taxon>
        <taxon>Bacillales</taxon>
        <taxon>Staphylococcaceae</taxon>
        <taxon>Staphylococcus</taxon>
    </lineage>
</organism>
<dbReference type="PANTHER" id="PTHR43289">
    <property type="entry name" value="MITOGEN-ACTIVATED PROTEIN KINASE KINASE KINASE 20-RELATED"/>
    <property type="match status" value="1"/>
</dbReference>
<feature type="compositionally biased region" description="Basic and acidic residues" evidence="14">
    <location>
        <begin position="596"/>
        <end position="639"/>
    </location>
</feature>
<dbReference type="InterPro" id="IPR011009">
    <property type="entry name" value="Kinase-like_dom_sf"/>
</dbReference>
<keyword evidence="5 13" id="KW-0547">Nucleotide-binding</keyword>
<dbReference type="GO" id="GO:0009847">
    <property type="term" value="P:spore germination"/>
    <property type="evidence" value="ECO:0007669"/>
    <property type="project" value="UniProtKB-ARBA"/>
</dbReference>
<dbReference type="GeneID" id="98297372"/>
<keyword evidence="4" id="KW-0808">Transferase</keyword>
<name>A0A2K4FEM1_9STAP</name>
<protein>
    <recommendedName>
        <fullName evidence="12">Serine/threonine-protein kinase PrkC</fullName>
        <ecNumber evidence="1">2.7.11.1</ecNumber>
    </recommendedName>
</protein>
<dbReference type="SUPFAM" id="SSF56112">
    <property type="entry name" value="Protein kinase-like (PK-like)"/>
    <property type="match status" value="1"/>
</dbReference>
<dbReference type="GO" id="GO:0007165">
    <property type="term" value="P:signal transduction"/>
    <property type="evidence" value="ECO:0007669"/>
    <property type="project" value="UniProtKB-ARBA"/>
</dbReference>
<comment type="subcellular location">
    <subcellularLocation>
        <location evidence="11">Spore membrane</location>
        <topology evidence="11">Single-pass type II membrane protein</topology>
    </subcellularLocation>
</comment>
<evidence type="ECO:0000259" key="16">
    <source>
        <dbReference type="PROSITE" id="PS50011"/>
    </source>
</evidence>
<evidence type="ECO:0000256" key="8">
    <source>
        <dbReference type="ARBA" id="ARBA00022968"/>
    </source>
</evidence>
<comment type="caution">
    <text evidence="18">The sequence shown here is derived from an EMBL/GenBank/DDBJ whole genome shotgun (WGS) entry which is preliminary data.</text>
</comment>
<dbReference type="Pfam" id="PF21160">
    <property type="entry name" value="PrkC-like_PASTA-like"/>
    <property type="match status" value="1"/>
</dbReference>